<accession>A0A5C4M8T9</accession>
<dbReference type="InterPro" id="IPR051013">
    <property type="entry name" value="MBL_superfamily_lactonases"/>
</dbReference>
<evidence type="ECO:0000256" key="3">
    <source>
        <dbReference type="ARBA" id="ARBA00022801"/>
    </source>
</evidence>
<evidence type="ECO:0000313" key="6">
    <source>
        <dbReference type="EMBL" id="TNC28193.1"/>
    </source>
</evidence>
<dbReference type="SUPFAM" id="SSF56281">
    <property type="entry name" value="Metallo-hydrolase/oxidoreductase"/>
    <property type="match status" value="1"/>
</dbReference>
<gene>
    <name evidence="6" type="ORF">FG385_07155</name>
</gene>
<dbReference type="EMBL" id="VDFW01000004">
    <property type="protein sequence ID" value="TNC28193.1"/>
    <property type="molecule type" value="Genomic_DNA"/>
</dbReference>
<dbReference type="AlphaFoldDB" id="A0A5C4M8T9"/>
<feature type="domain" description="Metallo-beta-lactamase" evidence="5">
    <location>
        <begin position="32"/>
        <end position="263"/>
    </location>
</feature>
<organism evidence="6 7">
    <name type="scientific">Amycolatopsis alkalitolerans</name>
    <dbReference type="NCBI Taxonomy" id="2547244"/>
    <lineage>
        <taxon>Bacteria</taxon>
        <taxon>Bacillati</taxon>
        <taxon>Actinomycetota</taxon>
        <taxon>Actinomycetes</taxon>
        <taxon>Pseudonocardiales</taxon>
        <taxon>Pseudonocardiaceae</taxon>
        <taxon>Amycolatopsis</taxon>
    </lineage>
</organism>
<keyword evidence="3 6" id="KW-0378">Hydrolase</keyword>
<reference evidence="6 7" key="1">
    <citation type="submission" date="2019-06" db="EMBL/GenBank/DDBJ databases">
        <title>Amycolatopsis alkalitolerans sp. nov., isolated from Gastrodia elata Blume.</title>
        <authorList>
            <person name="Narsing Rao M.P."/>
            <person name="Li W.J."/>
        </authorList>
    </citation>
    <scope>NUCLEOTIDE SEQUENCE [LARGE SCALE GENOMIC DNA]</scope>
    <source>
        <strain evidence="6 7">SYSUP0005</strain>
    </source>
</reference>
<dbReference type="InterPro" id="IPR001279">
    <property type="entry name" value="Metallo-B-lactamas"/>
</dbReference>
<proteinExistence type="inferred from homology"/>
<dbReference type="GO" id="GO:0046872">
    <property type="term" value="F:metal ion binding"/>
    <property type="evidence" value="ECO:0007669"/>
    <property type="project" value="UniProtKB-KW"/>
</dbReference>
<evidence type="ECO:0000259" key="5">
    <source>
        <dbReference type="SMART" id="SM00849"/>
    </source>
</evidence>
<dbReference type="PANTHER" id="PTHR42978:SF3">
    <property type="entry name" value="BLR3078 PROTEIN"/>
    <property type="match status" value="1"/>
</dbReference>
<comment type="caution">
    <text evidence="6">The sequence shown here is derived from an EMBL/GenBank/DDBJ whole genome shotgun (WGS) entry which is preliminary data.</text>
</comment>
<dbReference type="RefSeq" id="WP_139095810.1">
    <property type="nucleotide sequence ID" value="NZ_VDFW01000004.1"/>
</dbReference>
<dbReference type="Gene3D" id="3.60.15.10">
    <property type="entry name" value="Ribonuclease Z/Hydroxyacylglutathione hydrolase-like"/>
    <property type="match status" value="1"/>
</dbReference>
<dbReference type="PANTHER" id="PTHR42978">
    <property type="entry name" value="QUORUM-QUENCHING LACTONASE YTNP-RELATED-RELATED"/>
    <property type="match status" value="1"/>
</dbReference>
<evidence type="ECO:0000256" key="1">
    <source>
        <dbReference type="ARBA" id="ARBA00007749"/>
    </source>
</evidence>
<dbReference type="SMART" id="SM00849">
    <property type="entry name" value="Lactamase_B"/>
    <property type="match status" value="1"/>
</dbReference>
<sequence>MRVHHFNAGTMRPAGGRLIDGRGGLGHRAELICHCLLVEAGSELVLVETGMGTPSVRRPGEWLGNAFVQLVGARPSLAETAVEQVKRLGYAVEDVRHVVLTHLDLDHAGGLVDFPEATVHVYEEELRTLRSPASAAERWRYRGVQFEHGPKWMSYADLGEEWFGFGAVRELKGLPPDILLVPLAGHTRGHAGVAVLSDDGWQLNAGDAYFFHDEIDPVRPYCPPGLALFERKVQMVPAQRRENQRRLRELRRDHREVTVFSAHDPVELRRLS</sequence>
<protein>
    <submittedName>
        <fullName evidence="6">MBL fold metallo-hydrolase</fullName>
    </submittedName>
</protein>
<name>A0A5C4M8T9_9PSEU</name>
<dbReference type="Proteomes" id="UP000305546">
    <property type="component" value="Unassembled WGS sequence"/>
</dbReference>
<keyword evidence="4" id="KW-0862">Zinc</keyword>
<dbReference type="OrthoDB" id="3196337at2"/>
<dbReference type="CDD" id="cd07742">
    <property type="entry name" value="metallo-hydrolase-like_MBL-fold"/>
    <property type="match status" value="1"/>
</dbReference>
<dbReference type="InterPro" id="IPR036866">
    <property type="entry name" value="RibonucZ/Hydroxyglut_hydro"/>
</dbReference>
<evidence type="ECO:0000256" key="4">
    <source>
        <dbReference type="ARBA" id="ARBA00022833"/>
    </source>
</evidence>
<dbReference type="GO" id="GO:0016787">
    <property type="term" value="F:hydrolase activity"/>
    <property type="evidence" value="ECO:0007669"/>
    <property type="project" value="UniProtKB-KW"/>
</dbReference>
<keyword evidence="2" id="KW-0479">Metal-binding</keyword>
<comment type="similarity">
    <text evidence="1">Belongs to the metallo-beta-lactamase superfamily.</text>
</comment>
<dbReference type="Pfam" id="PF00753">
    <property type="entry name" value="Lactamase_B"/>
    <property type="match status" value="1"/>
</dbReference>
<keyword evidence="7" id="KW-1185">Reference proteome</keyword>
<evidence type="ECO:0000256" key="2">
    <source>
        <dbReference type="ARBA" id="ARBA00022723"/>
    </source>
</evidence>
<evidence type="ECO:0000313" key="7">
    <source>
        <dbReference type="Proteomes" id="UP000305546"/>
    </source>
</evidence>